<feature type="binding site" evidence="8">
    <location>
        <position position="381"/>
    </location>
    <ligand>
        <name>Zn(2+)</name>
        <dbReference type="ChEBI" id="CHEBI:29105"/>
        <label>2</label>
    </ligand>
</feature>
<dbReference type="GO" id="GO:0046872">
    <property type="term" value="F:metal ion binding"/>
    <property type="evidence" value="ECO:0007669"/>
    <property type="project" value="UniProtKB-KW"/>
</dbReference>
<dbReference type="PRINTS" id="PR00387">
    <property type="entry name" value="PDIESTERASE1"/>
</dbReference>
<feature type="region of interest" description="Disordered" evidence="10">
    <location>
        <begin position="905"/>
        <end position="976"/>
    </location>
</feature>
<feature type="binding site" evidence="7">
    <location>
        <position position="490"/>
    </location>
    <ligand>
        <name>AMP</name>
        <dbReference type="ChEBI" id="CHEBI:456215"/>
    </ligand>
</feature>
<feature type="compositionally biased region" description="Basic residues" evidence="10">
    <location>
        <begin position="1316"/>
        <end position="1327"/>
    </location>
</feature>
<feature type="region of interest" description="Disordered" evidence="10">
    <location>
        <begin position="133"/>
        <end position="152"/>
    </location>
</feature>
<dbReference type="Proteomes" id="UP000639338">
    <property type="component" value="Unassembled WGS sequence"/>
</dbReference>
<dbReference type="Pfam" id="PF00233">
    <property type="entry name" value="PDEase_I"/>
    <property type="match status" value="1"/>
</dbReference>
<feature type="compositionally biased region" description="Gly residues" evidence="10">
    <location>
        <begin position="1385"/>
        <end position="1398"/>
    </location>
</feature>
<feature type="active site" description="Proton donor" evidence="6">
    <location>
        <position position="340"/>
    </location>
</feature>
<feature type="binding site" evidence="8">
    <location>
        <position position="380"/>
    </location>
    <ligand>
        <name>Zn(2+)</name>
        <dbReference type="ChEBI" id="CHEBI:29105"/>
        <label>1</label>
    </ligand>
</feature>
<feature type="compositionally biased region" description="Low complexity" evidence="10">
    <location>
        <begin position="133"/>
        <end position="147"/>
    </location>
</feature>
<dbReference type="InterPro" id="IPR003607">
    <property type="entry name" value="HD/PDEase_dom"/>
</dbReference>
<evidence type="ECO:0000256" key="4">
    <source>
        <dbReference type="ARBA" id="ARBA00022801"/>
    </source>
</evidence>
<feature type="binding site" evidence="7">
    <location>
        <begin position="340"/>
        <end position="344"/>
    </location>
    <ligand>
        <name>AMP</name>
        <dbReference type="ChEBI" id="CHEBI:456215"/>
    </ligand>
</feature>
<dbReference type="InterPro" id="IPR023088">
    <property type="entry name" value="PDEase"/>
</dbReference>
<evidence type="ECO:0000256" key="7">
    <source>
        <dbReference type="PIRSR" id="PIRSR623088-2"/>
    </source>
</evidence>
<feature type="region of interest" description="Disordered" evidence="10">
    <location>
        <begin position="1272"/>
        <end position="1334"/>
    </location>
</feature>
<evidence type="ECO:0000256" key="1">
    <source>
        <dbReference type="ARBA" id="ARBA00000621"/>
    </source>
</evidence>
<name>A0A834XW07_APHGI</name>
<feature type="compositionally biased region" description="Basic residues" evidence="10">
    <location>
        <begin position="868"/>
        <end position="880"/>
    </location>
</feature>
<dbReference type="Gene3D" id="1.10.1300.10">
    <property type="entry name" value="3'5'-cyclic nucleotide phosphodiesterase, catalytic domain"/>
    <property type="match status" value="1"/>
</dbReference>
<evidence type="ECO:0000313" key="13">
    <source>
        <dbReference type="Proteomes" id="UP000639338"/>
    </source>
</evidence>
<accession>A0A834XW07</accession>
<feature type="region of interest" description="Disordered" evidence="10">
    <location>
        <begin position="1382"/>
        <end position="1409"/>
    </location>
</feature>
<protein>
    <recommendedName>
        <fullName evidence="9">Phosphodiesterase</fullName>
        <ecNumber evidence="9">3.1.4.-</ecNumber>
    </recommendedName>
</protein>
<proteinExistence type="inferred from homology"/>
<comment type="cofactor">
    <cofactor evidence="9">
        <name>a divalent metal cation</name>
        <dbReference type="ChEBI" id="CHEBI:60240"/>
    </cofactor>
    <text evidence="9">Binds 2 divalent metal cations per subunit. Site 1 may preferentially bind zinc ions, while site 2 has a preference for magnesium and/or manganese ions.</text>
</comment>
<evidence type="ECO:0000313" key="12">
    <source>
        <dbReference type="EMBL" id="KAF7993836.1"/>
    </source>
</evidence>
<dbReference type="InterPro" id="IPR036971">
    <property type="entry name" value="PDEase_catalytic_dom_sf"/>
</dbReference>
<dbReference type="GO" id="GO:0007165">
    <property type="term" value="P:signal transduction"/>
    <property type="evidence" value="ECO:0007669"/>
    <property type="project" value="InterPro"/>
</dbReference>
<keyword evidence="13" id="KW-1185">Reference proteome</keyword>
<keyword evidence="4 9" id="KW-0378">Hydrolase</keyword>
<dbReference type="GO" id="GO:0004115">
    <property type="term" value="F:3',5'-cyclic-AMP phosphodiesterase activity"/>
    <property type="evidence" value="ECO:0007669"/>
    <property type="project" value="UniProtKB-EC"/>
</dbReference>
<comment type="caution">
    <text evidence="12">The sequence shown here is derived from an EMBL/GenBank/DDBJ whole genome shotgun (WGS) entry which is preliminary data.</text>
</comment>
<dbReference type="PROSITE" id="PS00126">
    <property type="entry name" value="PDEASE_I_1"/>
    <property type="match status" value="1"/>
</dbReference>
<evidence type="ECO:0000256" key="6">
    <source>
        <dbReference type="PIRSR" id="PIRSR623088-1"/>
    </source>
</evidence>
<feature type="region of interest" description="Disordered" evidence="10">
    <location>
        <begin position="1012"/>
        <end position="1033"/>
    </location>
</feature>
<feature type="region of interest" description="Disordered" evidence="10">
    <location>
        <begin position="679"/>
        <end position="703"/>
    </location>
</feature>
<feature type="binding site" evidence="8">
    <location>
        <position position="490"/>
    </location>
    <ligand>
        <name>Zn(2+)</name>
        <dbReference type="ChEBI" id="CHEBI:29105"/>
        <label>1</label>
    </ligand>
</feature>
<dbReference type="OrthoDB" id="189220at2759"/>
<comment type="pathway">
    <text evidence="2">Purine metabolism; 3',5'-cyclic AMP degradation; AMP from 3',5'-cyclic AMP: step 1/1.</text>
</comment>
<dbReference type="PANTHER" id="PTHR11347">
    <property type="entry name" value="CYCLIC NUCLEOTIDE PHOSPHODIESTERASE"/>
    <property type="match status" value="1"/>
</dbReference>
<dbReference type="EMBL" id="JACMRX010000003">
    <property type="protein sequence ID" value="KAF7993836.1"/>
    <property type="molecule type" value="Genomic_DNA"/>
</dbReference>
<feature type="binding site" evidence="8">
    <location>
        <position position="344"/>
    </location>
    <ligand>
        <name>Zn(2+)</name>
        <dbReference type="ChEBI" id="CHEBI:29105"/>
        <label>1</label>
    </ligand>
</feature>
<dbReference type="SUPFAM" id="SSF109604">
    <property type="entry name" value="HD-domain/PDEase-like"/>
    <property type="match status" value="1"/>
</dbReference>
<feature type="region of interest" description="Disordered" evidence="10">
    <location>
        <begin position="1087"/>
        <end position="1175"/>
    </location>
</feature>
<evidence type="ECO:0000256" key="3">
    <source>
        <dbReference type="ARBA" id="ARBA00022723"/>
    </source>
</evidence>
<gene>
    <name evidence="12" type="ORF">HCN44_011105</name>
</gene>
<feature type="binding site" evidence="7">
    <location>
        <position position="381"/>
    </location>
    <ligand>
        <name>AMP</name>
        <dbReference type="ChEBI" id="CHEBI:456215"/>
    </ligand>
</feature>
<feature type="region of interest" description="Disordered" evidence="10">
    <location>
        <begin position="33"/>
        <end position="61"/>
    </location>
</feature>
<feature type="region of interest" description="Disordered" evidence="10">
    <location>
        <begin position="828"/>
        <end position="885"/>
    </location>
</feature>
<feature type="region of interest" description="Disordered" evidence="10">
    <location>
        <begin position="188"/>
        <end position="213"/>
    </location>
</feature>
<feature type="binding site" evidence="7">
    <location>
        <position position="541"/>
    </location>
    <ligand>
        <name>AMP</name>
        <dbReference type="ChEBI" id="CHEBI:456215"/>
    </ligand>
</feature>
<keyword evidence="3 8" id="KW-0479">Metal-binding</keyword>
<evidence type="ECO:0000256" key="10">
    <source>
        <dbReference type="SAM" id="MobiDB-lite"/>
    </source>
</evidence>
<feature type="domain" description="PDEase" evidence="11">
    <location>
        <begin position="256"/>
        <end position="586"/>
    </location>
</feature>
<comment type="catalytic activity">
    <reaction evidence="1">
        <text>3',5'-cyclic AMP + H2O = AMP + H(+)</text>
        <dbReference type="Rhea" id="RHEA:25277"/>
        <dbReference type="ChEBI" id="CHEBI:15377"/>
        <dbReference type="ChEBI" id="CHEBI:15378"/>
        <dbReference type="ChEBI" id="CHEBI:58165"/>
        <dbReference type="ChEBI" id="CHEBI:456215"/>
        <dbReference type="EC" id="3.1.4.53"/>
    </reaction>
</comment>
<dbReference type="SMART" id="SM00471">
    <property type="entry name" value="HDc"/>
    <property type="match status" value="1"/>
</dbReference>
<dbReference type="InterPro" id="IPR002073">
    <property type="entry name" value="PDEase_catalytic_dom"/>
</dbReference>
<feature type="compositionally biased region" description="Acidic residues" evidence="10">
    <location>
        <begin position="587"/>
        <end position="596"/>
    </location>
</feature>
<organism evidence="12 13">
    <name type="scientific">Aphidius gifuensis</name>
    <name type="common">Parasitoid wasp</name>
    <dbReference type="NCBI Taxonomy" id="684658"/>
    <lineage>
        <taxon>Eukaryota</taxon>
        <taxon>Metazoa</taxon>
        <taxon>Ecdysozoa</taxon>
        <taxon>Arthropoda</taxon>
        <taxon>Hexapoda</taxon>
        <taxon>Insecta</taxon>
        <taxon>Pterygota</taxon>
        <taxon>Neoptera</taxon>
        <taxon>Endopterygota</taxon>
        <taxon>Hymenoptera</taxon>
        <taxon>Apocrita</taxon>
        <taxon>Ichneumonoidea</taxon>
        <taxon>Braconidae</taxon>
        <taxon>Aphidiinae</taxon>
        <taxon>Aphidius</taxon>
    </lineage>
</organism>
<feature type="compositionally biased region" description="Basic residues" evidence="10">
    <location>
        <begin position="1400"/>
        <end position="1409"/>
    </location>
</feature>
<comment type="similarity">
    <text evidence="5">Belongs to the cyclic nucleotide phosphodiesterase family. PDE7 subfamily.</text>
</comment>
<feature type="compositionally biased region" description="Low complexity" evidence="10">
    <location>
        <begin position="932"/>
        <end position="962"/>
    </location>
</feature>
<dbReference type="EC" id="3.1.4.-" evidence="9"/>
<sequence length="1409" mass="158126">MVEGCKCHHRRRKRRKSDIKKYKKNSVKLASFKREQESRDTRTRRRINGAGGGGGSLSSHGSATGIQCGLCAVLTGLFRRALCIAGSRRGSGESCYQELTCDNQQQDIITTTTTTNIQEKTCNIVVSVVLSTPEKTSSSTSPTTTTTDENNKNIHIIQFETSNAEVTVDSSKQNAVFVRKSEDATTLLESSGSSPLPPPSSSPSDINNINSRRYSDTDRQLIENIIIDTNENSRIRNGSRFLTMHKRRRKRLTTRSLNQEPGLLDDIFHGQVQCVLQRAGHWRFNAFTLETVSGGRSLPVLCVHLFQWYGLLKQFQLDVVRVWKLFALIEEGYHSTNPYHNSIHATDVTQAMHCFLQEEKIRKHLTSLEIMASLIAAVTHDLDHPGVNQPFLVATSNHLAKLYENTSVLENHHWRSAIACLLESGVSEQLSPEIRPELQGYISSLILATDITRQQEFLTKFKSYQDNNILDMKKCEYRHFILQISLKCADISNPCRPWDISRKWSYKVCEEFFRQGDYERQLNLPVTPLCDRQTISIPKIQSGFFQFVVTPLYNEWNRFLGDGLSIILMKNLKSNQQKWENLIAQETIDDVDDEDDNNKTDQEEIQNSQISEDPPDVCCAIDNTATLQEEEEEEGEESYSIDIQFHVFDKNLHKISTSSSSRRSSLPYNYYDKKLTGRRHSVPMSIKPQSSSSSSSSSKTTATPLPLVKLDNQSCCNNNKLSSLSLLSSHSSLIESITNTNTNTENERPVSAENLLPETSIASITSSIEASRLSSVLSQSQTTKQLTRQQTFPPLQPYNRIRYLSTTAEMSKCKIDVLHETPQCSQNIEANQSHSSSKTTTPPPPPLSTTPDKKRERKISTRSYTIDHHHHHHHHHHSSGKRRESSAYADFNRLNVDSAFIGNERRRHSLQGVKSDELPLSSRHHKHHNNKNNDNNNNKNKNNISSSSSSNSSSNNNNNNSHYQYHKRPSSAQETDSTQVIYATLTGVTTFKHKSICSESIDISLSQSNVSLEESAADEEQKSTDKFMPLPADNNTINKLKETESLRRFSTPINNDSKIGFIGREKSGRRFTMIPVTSELPIQKVFFIGSPPESPPRHKSISSSSDSGSEQRKSIGETCSEPISYYKSSKIQKMSDDDDNNNNNNNNDGDDDERMKENVDPRVTTTDEAGKFTTGRRVAQGGWARRRGSAPVGLMFRLDDGPLTVTSRIDRHMRRGSVPADIANQTFTSGGSFRSALGIRGEKKTSSSSSRRSSLPPEAAFVNILGNTFLPTDERENNNNINQGMPSPRRGSVPADISELRRDLFGRSSINNKSQQRNRKKTLRRRSSGGPEMFSICINNTDDNDLNAKWSGWKREFLIRDSIPEPSVKRRGSLPVEMLSISHAGNGGGGGGVAGGAGTSRRRSSLWRL</sequence>
<reference evidence="12 13" key="1">
    <citation type="submission" date="2020-08" db="EMBL/GenBank/DDBJ databases">
        <title>Aphidius gifuensis genome sequencing and assembly.</title>
        <authorList>
            <person name="Du Z."/>
        </authorList>
    </citation>
    <scope>NUCLEOTIDE SEQUENCE [LARGE SCALE GENOMIC DNA]</scope>
    <source>
        <strain evidence="12">YNYX2018</strain>
        <tissue evidence="12">Adults</tissue>
    </source>
</reference>
<evidence type="ECO:0000256" key="8">
    <source>
        <dbReference type="PIRSR" id="PIRSR623088-3"/>
    </source>
</evidence>
<evidence type="ECO:0000256" key="2">
    <source>
        <dbReference type="ARBA" id="ARBA00004703"/>
    </source>
</evidence>
<dbReference type="PROSITE" id="PS51845">
    <property type="entry name" value="PDEASE_I_2"/>
    <property type="match status" value="1"/>
</dbReference>
<evidence type="ECO:0000256" key="9">
    <source>
        <dbReference type="RuleBase" id="RU363067"/>
    </source>
</evidence>
<evidence type="ECO:0000259" key="11">
    <source>
        <dbReference type="PROSITE" id="PS51845"/>
    </source>
</evidence>
<dbReference type="InterPro" id="IPR023174">
    <property type="entry name" value="PDEase_CS"/>
</dbReference>
<feature type="region of interest" description="Disordered" evidence="10">
    <location>
        <begin position="1230"/>
        <end position="1255"/>
    </location>
</feature>
<dbReference type="FunFam" id="1.10.1300.10:FF:000004">
    <property type="entry name" value="Phosphodiesterase"/>
    <property type="match status" value="1"/>
</dbReference>
<feature type="region of interest" description="Disordered" evidence="10">
    <location>
        <begin position="586"/>
        <end position="615"/>
    </location>
</feature>
<feature type="binding site" evidence="8">
    <location>
        <position position="381"/>
    </location>
    <ligand>
        <name>Zn(2+)</name>
        <dbReference type="ChEBI" id="CHEBI:29105"/>
        <label>1</label>
    </ligand>
</feature>
<dbReference type="CDD" id="cd00077">
    <property type="entry name" value="HDc"/>
    <property type="match status" value="1"/>
</dbReference>
<evidence type="ECO:0000256" key="5">
    <source>
        <dbReference type="ARBA" id="ARBA00061458"/>
    </source>
</evidence>